<dbReference type="PANTHER" id="PTHR36166">
    <property type="entry name" value="CHROMOSOME 9, WHOLE GENOME SHOTGUN SEQUENCE"/>
    <property type="match status" value="1"/>
</dbReference>
<dbReference type="AlphaFoldDB" id="A0A318Z5F7"/>
<gene>
    <name evidence="1" type="ORF">BP01DRAFT_385434</name>
</gene>
<dbReference type="Gene3D" id="3.30.530.20">
    <property type="match status" value="1"/>
</dbReference>
<dbReference type="InterPro" id="IPR023393">
    <property type="entry name" value="START-like_dom_sf"/>
</dbReference>
<protein>
    <submittedName>
        <fullName evidence="1">Uncharacterized protein</fullName>
    </submittedName>
</protein>
<name>A0A318Z5F7_9EURO</name>
<organism evidence="1 2">
    <name type="scientific">Aspergillus saccharolyticus JOP 1030-1</name>
    <dbReference type="NCBI Taxonomy" id="1450539"/>
    <lineage>
        <taxon>Eukaryota</taxon>
        <taxon>Fungi</taxon>
        <taxon>Dikarya</taxon>
        <taxon>Ascomycota</taxon>
        <taxon>Pezizomycotina</taxon>
        <taxon>Eurotiomycetes</taxon>
        <taxon>Eurotiomycetidae</taxon>
        <taxon>Eurotiales</taxon>
        <taxon>Aspergillaceae</taxon>
        <taxon>Aspergillus</taxon>
        <taxon>Aspergillus subgen. Circumdati</taxon>
    </lineage>
</organism>
<evidence type="ECO:0000313" key="2">
    <source>
        <dbReference type="Proteomes" id="UP000248349"/>
    </source>
</evidence>
<dbReference type="STRING" id="1450539.A0A318Z5F7"/>
<dbReference type="SUPFAM" id="SSF55961">
    <property type="entry name" value="Bet v1-like"/>
    <property type="match status" value="1"/>
</dbReference>
<accession>A0A318Z5F7</accession>
<dbReference type="CDD" id="cd07822">
    <property type="entry name" value="SRPBCC_4"/>
    <property type="match status" value="1"/>
</dbReference>
<keyword evidence="2" id="KW-1185">Reference proteome</keyword>
<dbReference type="RefSeq" id="XP_025428533.1">
    <property type="nucleotide sequence ID" value="XM_025577596.1"/>
</dbReference>
<dbReference type="PANTHER" id="PTHR36166:SF1">
    <property type="entry name" value="SRPBCC DOMAIN-CONTAINING PROTEIN"/>
    <property type="match status" value="1"/>
</dbReference>
<reference evidence="1 2" key="1">
    <citation type="submission" date="2016-12" db="EMBL/GenBank/DDBJ databases">
        <title>The genomes of Aspergillus section Nigri reveals drivers in fungal speciation.</title>
        <authorList>
            <consortium name="DOE Joint Genome Institute"/>
            <person name="Vesth T.C."/>
            <person name="Nybo J."/>
            <person name="Theobald S."/>
            <person name="Brandl J."/>
            <person name="Frisvad J.C."/>
            <person name="Nielsen K.F."/>
            <person name="Lyhne E.K."/>
            <person name="Kogle M.E."/>
            <person name="Kuo A."/>
            <person name="Riley R."/>
            <person name="Clum A."/>
            <person name="Nolan M."/>
            <person name="Lipzen A."/>
            <person name="Salamov A."/>
            <person name="Henrissat B."/>
            <person name="Wiebenga A."/>
            <person name="De Vries R.P."/>
            <person name="Grigoriev I.V."/>
            <person name="Mortensen U.H."/>
            <person name="Andersen M.R."/>
            <person name="Baker S.E."/>
        </authorList>
    </citation>
    <scope>NUCLEOTIDE SEQUENCE [LARGE SCALE GENOMIC DNA]</scope>
    <source>
        <strain evidence="1 2">JOP 1030-1</strain>
    </source>
</reference>
<dbReference type="GeneID" id="37078825"/>
<sequence length="176" mass="19787">MLFTEIIIEAAPSAVRKAAVPFVLLQLAYFDQNTNPNQKFLDFAALPTYHTSFFQAITLPDGGNLSAQPGDHLTCTIDHIPYPAIVEVNEPSEFTWRGYFGWNWIFNGLHSFRFEPLAAAASEEGAQERGQRTRLVHCEQLGGLLAGALALVGRQRMLAGFQRFNEDLKRYVEQQQ</sequence>
<dbReference type="Proteomes" id="UP000248349">
    <property type="component" value="Unassembled WGS sequence"/>
</dbReference>
<evidence type="ECO:0000313" key="1">
    <source>
        <dbReference type="EMBL" id="PYH42551.1"/>
    </source>
</evidence>
<proteinExistence type="predicted"/>
<dbReference type="EMBL" id="KZ821251">
    <property type="protein sequence ID" value="PYH42551.1"/>
    <property type="molecule type" value="Genomic_DNA"/>
</dbReference>
<dbReference type="OrthoDB" id="509124at2759"/>